<feature type="signal peptide" evidence="1">
    <location>
        <begin position="1"/>
        <end position="19"/>
    </location>
</feature>
<protein>
    <submittedName>
        <fullName evidence="2">Odorant-binding protein OBP39</fullName>
    </submittedName>
</protein>
<feature type="chain" id="PRO_5016888638" evidence="1">
    <location>
        <begin position="20"/>
        <end position="172"/>
    </location>
</feature>
<dbReference type="Gene3D" id="1.10.238.270">
    <property type="match status" value="1"/>
</dbReference>
<proteinExistence type="evidence at transcript level"/>
<evidence type="ECO:0000256" key="1">
    <source>
        <dbReference type="SAM" id="SignalP"/>
    </source>
</evidence>
<evidence type="ECO:0000313" key="2">
    <source>
        <dbReference type="EMBL" id="AXF48736.1"/>
    </source>
</evidence>
<dbReference type="EMBL" id="MG788218">
    <property type="protein sequence ID" value="AXF48736.1"/>
    <property type="molecule type" value="mRNA"/>
</dbReference>
<sequence length="172" mass="19499">MVPKDILALFVFVIPQIYAGDEDDITSCLELFKPEEIEQNCCEPMKMLHKEDFESCKTADGEWECENAKCLLGKAGILSGDSLDEKKTTEMLDKTKEKHPDTNAMADRVKSECLGGKYEDYPPKESCPLIRFQICSYLNALVECDKWKDSDQCKKLSSHAKTCKSVLDNLKE</sequence>
<name>A0A345BER2_9NEOP</name>
<reference evidence="2" key="1">
    <citation type="journal article" date="2018" name="Comp. Biochem. Physiol. Part D Genomics Proteomics">
        <title>Analysis of the grapevine moth Lobesia botrana antennal transcriptome and expression of odorant-binding and chemosensory proteins.</title>
        <authorList>
            <person name="Rojas V."/>
            <person name="Jimenez H."/>
            <person name="Palma-Millanao R."/>
            <person name="Gonzalez-Gonzalez A."/>
            <person name="Machuca J."/>
            <person name="Godoy R."/>
            <person name="Ceballos R."/>
            <person name="Mutis A."/>
            <person name="Venthur H."/>
        </authorList>
    </citation>
    <scope>NUCLEOTIDE SEQUENCE</scope>
</reference>
<dbReference type="AlphaFoldDB" id="A0A345BER2"/>
<keyword evidence="1" id="KW-0732">Signal</keyword>
<organism evidence="2">
    <name type="scientific">Lobesia botrana</name>
    <dbReference type="NCBI Taxonomy" id="209534"/>
    <lineage>
        <taxon>Eukaryota</taxon>
        <taxon>Metazoa</taxon>
        <taxon>Ecdysozoa</taxon>
        <taxon>Arthropoda</taxon>
        <taxon>Hexapoda</taxon>
        <taxon>Insecta</taxon>
        <taxon>Pterygota</taxon>
        <taxon>Neoptera</taxon>
        <taxon>Endopterygota</taxon>
        <taxon>Lepidoptera</taxon>
        <taxon>Glossata</taxon>
        <taxon>Ditrysia</taxon>
        <taxon>Tortricoidea</taxon>
        <taxon>Tortricidae</taxon>
        <taxon>Olethreutinae</taxon>
        <taxon>Olethreutini</taxon>
        <taxon>Lobesia</taxon>
    </lineage>
</organism>
<accession>A0A345BER2</accession>